<evidence type="ECO:0000256" key="1">
    <source>
        <dbReference type="SAM" id="Phobius"/>
    </source>
</evidence>
<sequence>MIGTSLLELVFIRVCIILVQHSISLCVLLIALLRVTGGPPTLTTAFTSLLALELFYAVLIYLPFKARLRASARHPPPLTPKERAKLFERCLASVPDPERYLQLWFLGADPGEIKRENVKDFILWAFFDRKSVERVHSHEHHSVLDSDGGWVSYDSFGREEEPLLNASAKTPGDGAEEDVDALEHELDSYLSRTEKMLGRPLPPGRGTAVPLRLTFDVVETRYRSVVWYAIVSLVDFATHCTLFWHGFQLRAPSWRRALSVFPLRPELLLPSLPGRMQGWKGSSPSSELSYWYRQHTSKTSLPVVFIHGIGIGLHPYTTFLAEIPQDTGVIALEILPISMRLCSAPLSRPDFLRQLELIVSHHGWDSFVLVSHSYGSVLTTHILRSPTLAPKVAGAVLVDPVSICLHLPDVAYNFTRRPPRRANEWQLWYFASMDPGTALALGRHFFWRENLIWKEELVSLPSDNETVLENGVPGTSAIDEKGGVAVAGEIGSQGKKRKVAVVLSGRDLIVDTLSVARYLLCDGDLGSSPQYDENVLLEKLAGGTAAAHAPPGGDKRGGRCLTKDGIEILWFPTLDHSQVFDTAKDRSQVLDVISRYCSF</sequence>
<dbReference type="Proteomes" id="UP001174694">
    <property type="component" value="Unassembled WGS sequence"/>
</dbReference>
<feature type="transmembrane region" description="Helical" evidence="1">
    <location>
        <begin position="12"/>
        <end position="33"/>
    </location>
</feature>
<dbReference type="PANTHER" id="PTHR37471">
    <property type="entry name" value="UNNAMED PRODUCT"/>
    <property type="match status" value="1"/>
</dbReference>
<gene>
    <name evidence="2" type="ORF">NKR23_g3727</name>
</gene>
<comment type="caution">
    <text evidence="2">The sequence shown here is derived from an EMBL/GenBank/DDBJ whole genome shotgun (WGS) entry which is preliminary data.</text>
</comment>
<dbReference type="SUPFAM" id="SSF53474">
    <property type="entry name" value="alpha/beta-Hydrolases"/>
    <property type="match status" value="1"/>
</dbReference>
<proteinExistence type="predicted"/>
<dbReference type="EMBL" id="JANBVO010000008">
    <property type="protein sequence ID" value="KAJ9150321.1"/>
    <property type="molecule type" value="Genomic_DNA"/>
</dbReference>
<keyword evidence="3" id="KW-1185">Reference proteome</keyword>
<keyword evidence="2" id="KW-0378">Hydrolase</keyword>
<evidence type="ECO:0000313" key="2">
    <source>
        <dbReference type="EMBL" id="KAJ9150321.1"/>
    </source>
</evidence>
<dbReference type="PANTHER" id="PTHR37471:SF1">
    <property type="entry name" value="AB HYDROLASE-1 DOMAIN-CONTAINING PROTEIN"/>
    <property type="match status" value="1"/>
</dbReference>
<accession>A0AA38RL85</accession>
<reference evidence="2" key="1">
    <citation type="submission" date="2022-07" db="EMBL/GenBank/DDBJ databases">
        <title>Fungi with potential for degradation of polypropylene.</title>
        <authorList>
            <person name="Gostincar C."/>
        </authorList>
    </citation>
    <scope>NUCLEOTIDE SEQUENCE</scope>
    <source>
        <strain evidence="2">EXF-13308</strain>
    </source>
</reference>
<name>A0AA38RL85_9PEZI</name>
<keyword evidence="1" id="KW-0812">Transmembrane</keyword>
<dbReference type="GO" id="GO:0016787">
    <property type="term" value="F:hydrolase activity"/>
    <property type="evidence" value="ECO:0007669"/>
    <property type="project" value="UniProtKB-KW"/>
</dbReference>
<dbReference type="Gene3D" id="3.40.50.1820">
    <property type="entry name" value="alpha/beta hydrolase"/>
    <property type="match status" value="1"/>
</dbReference>
<dbReference type="InterPro" id="IPR029058">
    <property type="entry name" value="AB_hydrolase_fold"/>
</dbReference>
<dbReference type="AlphaFoldDB" id="A0AA38RL85"/>
<feature type="transmembrane region" description="Helical" evidence="1">
    <location>
        <begin position="45"/>
        <end position="64"/>
    </location>
</feature>
<feature type="transmembrane region" description="Helical" evidence="1">
    <location>
        <begin position="225"/>
        <end position="247"/>
    </location>
</feature>
<protein>
    <submittedName>
        <fullName evidence="2">Alpha beta hydrolase fold family</fullName>
    </submittedName>
</protein>
<keyword evidence="1" id="KW-0472">Membrane</keyword>
<organism evidence="2 3">
    <name type="scientific">Pleurostoma richardsiae</name>
    <dbReference type="NCBI Taxonomy" id="41990"/>
    <lineage>
        <taxon>Eukaryota</taxon>
        <taxon>Fungi</taxon>
        <taxon>Dikarya</taxon>
        <taxon>Ascomycota</taxon>
        <taxon>Pezizomycotina</taxon>
        <taxon>Sordariomycetes</taxon>
        <taxon>Sordariomycetidae</taxon>
        <taxon>Calosphaeriales</taxon>
        <taxon>Pleurostomataceae</taxon>
        <taxon>Pleurostoma</taxon>
    </lineage>
</organism>
<evidence type="ECO:0000313" key="3">
    <source>
        <dbReference type="Proteomes" id="UP001174694"/>
    </source>
</evidence>
<keyword evidence="1" id="KW-1133">Transmembrane helix</keyword>